<evidence type="ECO:0000313" key="2">
    <source>
        <dbReference type="Proteomes" id="UP000322214"/>
    </source>
</evidence>
<organism evidence="1 2">
    <name type="scientific">Mariniblastus fucicola</name>
    <dbReference type="NCBI Taxonomy" id="980251"/>
    <lineage>
        <taxon>Bacteria</taxon>
        <taxon>Pseudomonadati</taxon>
        <taxon>Planctomycetota</taxon>
        <taxon>Planctomycetia</taxon>
        <taxon>Pirellulales</taxon>
        <taxon>Pirellulaceae</taxon>
        <taxon>Mariniblastus</taxon>
    </lineage>
</organism>
<evidence type="ECO:0000313" key="1">
    <source>
        <dbReference type="EMBL" id="QEG23246.1"/>
    </source>
</evidence>
<protein>
    <submittedName>
        <fullName evidence="1">Uncharacterized protein</fullName>
    </submittedName>
</protein>
<dbReference type="STRING" id="980251.GCA_001642875_00538"/>
<sequence>MIAGSVQITITREEVAWSLVVKEDSKMVVTDKKC</sequence>
<proteinExistence type="predicted"/>
<gene>
    <name evidence="1" type="ORF">MFFC18_31420</name>
</gene>
<reference evidence="1 2" key="1">
    <citation type="submission" date="2019-08" db="EMBL/GenBank/DDBJ databases">
        <title>Deep-cultivation of Planctomycetes and their phenomic and genomic characterization uncovers novel biology.</title>
        <authorList>
            <person name="Wiegand S."/>
            <person name="Jogler M."/>
            <person name="Boedeker C."/>
            <person name="Pinto D."/>
            <person name="Vollmers J."/>
            <person name="Rivas-Marin E."/>
            <person name="Kohn T."/>
            <person name="Peeters S.H."/>
            <person name="Heuer A."/>
            <person name="Rast P."/>
            <person name="Oberbeckmann S."/>
            <person name="Bunk B."/>
            <person name="Jeske O."/>
            <person name="Meyerdierks A."/>
            <person name="Storesund J.E."/>
            <person name="Kallscheuer N."/>
            <person name="Luecker S."/>
            <person name="Lage O.M."/>
            <person name="Pohl T."/>
            <person name="Merkel B.J."/>
            <person name="Hornburger P."/>
            <person name="Mueller R.-W."/>
            <person name="Bruemmer F."/>
            <person name="Labrenz M."/>
            <person name="Spormann A.M."/>
            <person name="Op den Camp H."/>
            <person name="Overmann J."/>
            <person name="Amann R."/>
            <person name="Jetten M.S.M."/>
            <person name="Mascher T."/>
            <person name="Medema M.H."/>
            <person name="Devos D.P."/>
            <person name="Kaster A.-K."/>
            <person name="Ovreas L."/>
            <person name="Rohde M."/>
            <person name="Galperin M.Y."/>
            <person name="Jogler C."/>
        </authorList>
    </citation>
    <scope>NUCLEOTIDE SEQUENCE [LARGE SCALE GENOMIC DNA]</scope>
    <source>
        <strain evidence="1 2">FC18</strain>
    </source>
</reference>
<dbReference type="Proteomes" id="UP000322214">
    <property type="component" value="Chromosome"/>
</dbReference>
<dbReference type="KEGG" id="mff:MFFC18_31420"/>
<dbReference type="AlphaFoldDB" id="A0A5B9PF47"/>
<accession>A0A5B9PF47</accession>
<name>A0A5B9PF47_9BACT</name>
<keyword evidence="2" id="KW-1185">Reference proteome</keyword>
<dbReference type="EMBL" id="CP042912">
    <property type="protein sequence ID" value="QEG23246.1"/>
    <property type="molecule type" value="Genomic_DNA"/>
</dbReference>